<accession>A0A024EKK8</accession>
<proteinExistence type="predicted"/>
<reference evidence="1 2" key="1">
    <citation type="journal article" date="2012" name="J. Bacteriol.">
        <title>Genome sequence of cold-adapted Pseudomonas mandelii strain JR-1.</title>
        <authorList>
            <person name="Jang S.H."/>
            <person name="Kim J."/>
            <person name="Kim J."/>
            <person name="Hong S."/>
            <person name="Lee C."/>
        </authorList>
    </citation>
    <scope>NUCLEOTIDE SEQUENCE [LARGE SCALE GENOMIC DNA]</scope>
    <source>
        <strain evidence="1 2">JR-1</strain>
    </source>
</reference>
<dbReference type="AlphaFoldDB" id="A0A024EKK8"/>
<dbReference type="HOGENOM" id="CLU_2919262_0_0_6"/>
<evidence type="ECO:0000313" key="2">
    <source>
        <dbReference type="Proteomes" id="UP000026913"/>
    </source>
</evidence>
<dbReference type="Proteomes" id="UP000026913">
    <property type="component" value="Chromosome"/>
</dbReference>
<dbReference type="EMBL" id="CP005960">
    <property type="protein sequence ID" value="AHZ73115.1"/>
    <property type="molecule type" value="Genomic_DNA"/>
</dbReference>
<organism evidence="1 2">
    <name type="scientific">Pseudomonas mandelii JR-1</name>
    <dbReference type="NCBI Taxonomy" id="1147786"/>
    <lineage>
        <taxon>Bacteria</taxon>
        <taxon>Pseudomonadati</taxon>
        <taxon>Pseudomonadota</taxon>
        <taxon>Gammaproteobacteria</taxon>
        <taxon>Pseudomonadales</taxon>
        <taxon>Pseudomonadaceae</taxon>
        <taxon>Pseudomonas</taxon>
    </lineage>
</organism>
<evidence type="ECO:0000313" key="1">
    <source>
        <dbReference type="EMBL" id="AHZ73115.1"/>
    </source>
</evidence>
<protein>
    <submittedName>
        <fullName evidence="1">Uncharacterized protein</fullName>
    </submittedName>
</protein>
<name>A0A024EKK8_9PSED</name>
<dbReference type="KEGG" id="pman:OU5_6036"/>
<sequence>MCSCRRLAARHTARSTIHRRASVCRVANRRSISKVLFSCVLTFAAYQWKVDAQRTVYWLRP</sequence>
<gene>
    <name evidence="1" type="ORF">OU5_6036</name>
</gene>